<organism evidence="3 4">
    <name type="scientific">Candidatus Methylumidiphilus alinenensis</name>
    <dbReference type="NCBI Taxonomy" id="2202197"/>
    <lineage>
        <taxon>Bacteria</taxon>
        <taxon>Pseudomonadati</taxon>
        <taxon>Pseudomonadota</taxon>
        <taxon>Gammaproteobacteria</taxon>
        <taxon>Methylococcales</taxon>
        <taxon>Candidatus Methylumidiphilus</taxon>
    </lineage>
</organism>
<dbReference type="PANTHER" id="PTHR35601:SF1">
    <property type="entry name" value="TOXIN RELE"/>
    <property type="match status" value="1"/>
</dbReference>
<name>A0A2W4RUL2_9GAMM</name>
<accession>A0A2W4RUL2</accession>
<dbReference type="Pfam" id="PF05016">
    <property type="entry name" value="ParE_toxin"/>
    <property type="match status" value="1"/>
</dbReference>
<gene>
    <name evidence="3" type="ORF">DM484_01175</name>
</gene>
<evidence type="ECO:0000313" key="4">
    <source>
        <dbReference type="Proteomes" id="UP000249396"/>
    </source>
</evidence>
<dbReference type="Gene3D" id="3.30.2310.20">
    <property type="entry name" value="RelE-like"/>
    <property type="match status" value="1"/>
</dbReference>
<comment type="similarity">
    <text evidence="1">Belongs to the RelE toxin family.</text>
</comment>
<dbReference type="InterPro" id="IPR035093">
    <property type="entry name" value="RelE/ParE_toxin_dom_sf"/>
</dbReference>
<protein>
    <submittedName>
        <fullName evidence="3">Type II toxin-antitoxin system mRNA interferase toxin, RelE/StbE family</fullName>
    </submittedName>
</protein>
<dbReference type="InterPro" id="IPR007712">
    <property type="entry name" value="RelE/ParE_toxin"/>
</dbReference>
<dbReference type="PANTHER" id="PTHR35601">
    <property type="entry name" value="TOXIN RELE"/>
    <property type="match status" value="1"/>
</dbReference>
<dbReference type="Proteomes" id="UP000249396">
    <property type="component" value="Unassembled WGS sequence"/>
</dbReference>
<dbReference type="SUPFAM" id="SSF143011">
    <property type="entry name" value="RelE-like"/>
    <property type="match status" value="1"/>
</dbReference>
<evidence type="ECO:0000313" key="3">
    <source>
        <dbReference type="EMBL" id="PZN85946.1"/>
    </source>
</evidence>
<dbReference type="EMBL" id="QJPH01000101">
    <property type="protein sequence ID" value="PZN85946.1"/>
    <property type="molecule type" value="Genomic_DNA"/>
</dbReference>
<dbReference type="AlphaFoldDB" id="A0A2W4RUL2"/>
<sequence>MSYKLEFFSDAWKEWENLDATLKAQFKKKLHERLENPHVESAQLRHMTNCYKIKLRRSGYRLVYQVEEENLIVLIIAIGKRDHNKVYDAAAKRLT</sequence>
<reference evidence="3 4" key="1">
    <citation type="journal article" date="2018" name="Aquat. Microb. Ecol.">
        <title>Gammaproteobacterial methanotrophs dominate.</title>
        <authorList>
            <person name="Rissanen A.J."/>
            <person name="Saarenheimo J."/>
            <person name="Tiirola M."/>
            <person name="Peura S."/>
            <person name="Aalto S.L."/>
            <person name="Karvinen A."/>
            <person name="Nykanen H."/>
        </authorList>
    </citation>
    <scope>NUCLEOTIDE SEQUENCE [LARGE SCALE GENOMIC DNA]</scope>
    <source>
        <strain evidence="3">AMbin10</strain>
    </source>
</reference>
<comment type="caution">
    <text evidence="3">The sequence shown here is derived from an EMBL/GenBank/DDBJ whole genome shotgun (WGS) entry which is preliminary data.</text>
</comment>
<keyword evidence="2" id="KW-1277">Toxin-antitoxin system</keyword>
<proteinExistence type="inferred from homology"/>
<evidence type="ECO:0000256" key="2">
    <source>
        <dbReference type="ARBA" id="ARBA00022649"/>
    </source>
</evidence>
<evidence type="ECO:0000256" key="1">
    <source>
        <dbReference type="ARBA" id="ARBA00006226"/>
    </source>
</evidence>